<organism evidence="5 6">
    <name type="scientific">Aspergillus ellipticus CBS 707.79</name>
    <dbReference type="NCBI Taxonomy" id="1448320"/>
    <lineage>
        <taxon>Eukaryota</taxon>
        <taxon>Fungi</taxon>
        <taxon>Dikarya</taxon>
        <taxon>Ascomycota</taxon>
        <taxon>Pezizomycotina</taxon>
        <taxon>Eurotiomycetes</taxon>
        <taxon>Eurotiomycetidae</taxon>
        <taxon>Eurotiales</taxon>
        <taxon>Aspergillaceae</taxon>
        <taxon>Aspergillus</taxon>
        <taxon>Aspergillus subgen. Circumdati</taxon>
    </lineage>
</organism>
<dbReference type="Pfam" id="PF01636">
    <property type="entry name" value="APH"/>
    <property type="match status" value="1"/>
</dbReference>
<dbReference type="EMBL" id="KZ825901">
    <property type="protein sequence ID" value="PYH93063.1"/>
    <property type="molecule type" value="Genomic_DNA"/>
</dbReference>
<keyword evidence="5" id="KW-0418">Kinase</keyword>
<dbReference type="PANTHER" id="PTHR21310">
    <property type="entry name" value="AMINOGLYCOSIDE PHOSPHOTRANSFERASE-RELATED-RELATED"/>
    <property type="match status" value="1"/>
</dbReference>
<evidence type="ECO:0000313" key="6">
    <source>
        <dbReference type="Proteomes" id="UP000247810"/>
    </source>
</evidence>
<sequence>MRLVAERTTIPVPRVHRVESDEDGRVLKIHMDYMPGTPLDRAWPSMTDTQKKSVAEDLRNYVDQLRALKGDYIGAADHGQAVIGQRTVFHEGGPFDNEGEFNEFLFSKIISRVPQTFRYHAMKTFKDSHQIMFTHGDLAPRNILVLDGHVTALLDWEHAGWYPEYWEYVKAYRDFNAVPSWLDYVDTILPPRYSEEIVAMSYLSQYSH</sequence>
<dbReference type="InterPro" id="IPR002575">
    <property type="entry name" value="Aminoglycoside_PTrfase"/>
</dbReference>
<evidence type="ECO:0000259" key="4">
    <source>
        <dbReference type="Pfam" id="PF01636"/>
    </source>
</evidence>
<dbReference type="Proteomes" id="UP000247810">
    <property type="component" value="Unassembled WGS sequence"/>
</dbReference>
<gene>
    <name evidence="5" type="ORF">BO71DRAFT_356147</name>
</gene>
<dbReference type="PANTHER" id="PTHR21310:SF58">
    <property type="entry name" value="AMINOGLYCOSIDE PHOSPHOTRANSFERASE DOMAIN-CONTAINING PROTEIN"/>
    <property type="match status" value="1"/>
</dbReference>
<dbReference type="VEuPathDB" id="FungiDB:BO71DRAFT_356147"/>
<name>A0A319DP55_9EURO</name>
<evidence type="ECO:0000256" key="1">
    <source>
        <dbReference type="ARBA" id="ARBA00012513"/>
    </source>
</evidence>
<keyword evidence="5" id="KW-0808">Transferase</keyword>
<dbReference type="GO" id="GO:0004674">
    <property type="term" value="F:protein serine/threonine kinase activity"/>
    <property type="evidence" value="ECO:0007669"/>
    <property type="project" value="UniProtKB-EC"/>
</dbReference>
<dbReference type="PROSITE" id="PS00109">
    <property type="entry name" value="PROTEIN_KINASE_TYR"/>
    <property type="match status" value="1"/>
</dbReference>
<proteinExistence type="predicted"/>
<feature type="domain" description="Aminoglycoside phosphotransferase" evidence="4">
    <location>
        <begin position="3"/>
        <end position="183"/>
    </location>
</feature>
<comment type="catalytic activity">
    <reaction evidence="3">
        <text>L-seryl-[protein] + ATP = O-phospho-L-seryl-[protein] + ADP + H(+)</text>
        <dbReference type="Rhea" id="RHEA:17989"/>
        <dbReference type="Rhea" id="RHEA-COMP:9863"/>
        <dbReference type="Rhea" id="RHEA-COMP:11604"/>
        <dbReference type="ChEBI" id="CHEBI:15378"/>
        <dbReference type="ChEBI" id="CHEBI:29999"/>
        <dbReference type="ChEBI" id="CHEBI:30616"/>
        <dbReference type="ChEBI" id="CHEBI:83421"/>
        <dbReference type="ChEBI" id="CHEBI:456216"/>
        <dbReference type="EC" id="2.7.11.1"/>
    </reaction>
</comment>
<evidence type="ECO:0000256" key="2">
    <source>
        <dbReference type="ARBA" id="ARBA00047899"/>
    </source>
</evidence>
<protein>
    <recommendedName>
        <fullName evidence="1">non-specific serine/threonine protein kinase</fullName>
        <ecNumber evidence="1">2.7.11.1</ecNumber>
    </recommendedName>
</protein>
<keyword evidence="6" id="KW-1185">Reference proteome</keyword>
<dbReference type="InterPro" id="IPR008266">
    <property type="entry name" value="Tyr_kinase_AS"/>
</dbReference>
<dbReference type="EC" id="2.7.11.1" evidence="1"/>
<accession>A0A319DP55</accession>
<dbReference type="AlphaFoldDB" id="A0A319DP55"/>
<dbReference type="SUPFAM" id="SSF56112">
    <property type="entry name" value="Protein kinase-like (PK-like)"/>
    <property type="match status" value="1"/>
</dbReference>
<evidence type="ECO:0000256" key="3">
    <source>
        <dbReference type="ARBA" id="ARBA00048679"/>
    </source>
</evidence>
<comment type="catalytic activity">
    <reaction evidence="2">
        <text>L-threonyl-[protein] + ATP = O-phospho-L-threonyl-[protein] + ADP + H(+)</text>
        <dbReference type="Rhea" id="RHEA:46608"/>
        <dbReference type="Rhea" id="RHEA-COMP:11060"/>
        <dbReference type="Rhea" id="RHEA-COMP:11605"/>
        <dbReference type="ChEBI" id="CHEBI:15378"/>
        <dbReference type="ChEBI" id="CHEBI:30013"/>
        <dbReference type="ChEBI" id="CHEBI:30616"/>
        <dbReference type="ChEBI" id="CHEBI:61977"/>
        <dbReference type="ChEBI" id="CHEBI:456216"/>
        <dbReference type="EC" id="2.7.11.1"/>
    </reaction>
</comment>
<dbReference type="InterPro" id="IPR011009">
    <property type="entry name" value="Kinase-like_dom_sf"/>
</dbReference>
<dbReference type="STRING" id="1448320.A0A319DP55"/>
<dbReference type="OrthoDB" id="4177236at2759"/>
<dbReference type="InterPro" id="IPR051678">
    <property type="entry name" value="AGP_Transferase"/>
</dbReference>
<dbReference type="Gene3D" id="3.90.1200.10">
    <property type="match status" value="1"/>
</dbReference>
<reference evidence="5 6" key="1">
    <citation type="submission" date="2018-02" db="EMBL/GenBank/DDBJ databases">
        <title>The genomes of Aspergillus section Nigri reveals drivers in fungal speciation.</title>
        <authorList>
            <consortium name="DOE Joint Genome Institute"/>
            <person name="Vesth T.C."/>
            <person name="Nybo J."/>
            <person name="Theobald S."/>
            <person name="Brandl J."/>
            <person name="Frisvad J.C."/>
            <person name="Nielsen K.F."/>
            <person name="Lyhne E.K."/>
            <person name="Kogle M.E."/>
            <person name="Kuo A."/>
            <person name="Riley R."/>
            <person name="Clum A."/>
            <person name="Nolan M."/>
            <person name="Lipzen A."/>
            <person name="Salamov A."/>
            <person name="Henrissat B."/>
            <person name="Wiebenga A."/>
            <person name="De vries R.P."/>
            <person name="Grigoriev I.V."/>
            <person name="Mortensen U.H."/>
            <person name="Andersen M.R."/>
            <person name="Baker S.E."/>
        </authorList>
    </citation>
    <scope>NUCLEOTIDE SEQUENCE [LARGE SCALE GENOMIC DNA]</scope>
    <source>
        <strain evidence="5 6">CBS 707.79</strain>
    </source>
</reference>
<dbReference type="CDD" id="cd05120">
    <property type="entry name" value="APH_ChoK_like"/>
    <property type="match status" value="1"/>
</dbReference>
<evidence type="ECO:0000313" key="5">
    <source>
        <dbReference type="EMBL" id="PYH93063.1"/>
    </source>
</evidence>